<reference evidence="3" key="3">
    <citation type="submission" date="2015-06" db="UniProtKB">
        <authorList>
            <consortium name="EnsemblMetazoa"/>
        </authorList>
    </citation>
    <scope>IDENTIFICATION</scope>
</reference>
<evidence type="ECO:0000313" key="2">
    <source>
        <dbReference type="EMBL" id="ESO09290.1"/>
    </source>
</evidence>
<feature type="compositionally biased region" description="Low complexity" evidence="1">
    <location>
        <begin position="391"/>
        <end position="416"/>
    </location>
</feature>
<dbReference type="GeneID" id="20202280"/>
<dbReference type="EMBL" id="AMQM01002926">
    <property type="status" value="NOT_ANNOTATED_CDS"/>
    <property type="molecule type" value="Genomic_DNA"/>
</dbReference>
<dbReference type="EMBL" id="KB095959">
    <property type="protein sequence ID" value="ESO09290.1"/>
    <property type="molecule type" value="Genomic_DNA"/>
</dbReference>
<keyword evidence="4" id="KW-1185">Reference proteome</keyword>
<feature type="compositionally biased region" description="Low complexity" evidence="1">
    <location>
        <begin position="51"/>
        <end position="74"/>
    </location>
</feature>
<evidence type="ECO:0000313" key="4">
    <source>
        <dbReference type="Proteomes" id="UP000015101"/>
    </source>
</evidence>
<dbReference type="RefSeq" id="XP_009012383.1">
    <property type="nucleotide sequence ID" value="XM_009014135.1"/>
</dbReference>
<dbReference type="KEGG" id="hro:HELRODRAFT_168252"/>
<feature type="compositionally biased region" description="Polar residues" evidence="1">
    <location>
        <begin position="75"/>
        <end position="84"/>
    </location>
</feature>
<sequence length="670" mass="77405">MVHTHDRAYREPHTTTRRVNWVPNGNRIERPDDKQRVLNVHKPASSTQGRNTTTINKPTIKTQGKNTTTNNKHTSIATNNNKQISNHKKQIPTNNRNVTTKNKTDKTMQQNKHTNPIQHSNRETHKQLPKEEFEVIVQVGKMLFKYIQAHWHRDNWADDNATSVKNNLEKMGERLNPPGKDGVLTEKIKEITVATYHQIRATMTEHLDDMVKRMESEMILKDEDLIKIKDIREVKKRVVFLFGSNNKALGDNKTIKRLDACLGDISNRIERAKANQSQLHNNNNRNTTTTRCARVGKETRNQGTQTDEIPMMVDKRQQTDIKGQTSTKVDKQQQTYMEQRNPSTDNQQQTEIGEQNRGDASASLIINPIPTPGPAHSQGPVGDRDAHAAPNNINTNNSYNDNNNNNNYYENNTNNIDRCRTEGDSEEEEEGEIPQKQTTMFSFFHPTQEFIKDLNENEMEPEEESSNYIPPTTRGGGCFKGLDELRKRINFSLDNDTKEQNRQMSVDIVKNILPFQDANCNKENIKKDPHPLLKSFMRRQSILNNACRNEEHCTCIRTFMEAYRANQCTLYNIKNLTIRISEVIEGIERMVQNVNKPDDKKTKEYILIRPYCPTLRTIYHRIHLAMIKNNIIRNENQITMAHKERASYNYDQLGASKVVAVKLRTPAKYI</sequence>
<accession>T1F0D0</accession>
<reference evidence="2 4" key="2">
    <citation type="journal article" date="2013" name="Nature">
        <title>Insights into bilaterian evolution from three spiralian genomes.</title>
        <authorList>
            <person name="Simakov O."/>
            <person name="Marletaz F."/>
            <person name="Cho S.J."/>
            <person name="Edsinger-Gonzales E."/>
            <person name="Havlak P."/>
            <person name="Hellsten U."/>
            <person name="Kuo D.H."/>
            <person name="Larsson T."/>
            <person name="Lv J."/>
            <person name="Arendt D."/>
            <person name="Savage R."/>
            <person name="Osoegawa K."/>
            <person name="de Jong P."/>
            <person name="Grimwood J."/>
            <person name="Chapman J.A."/>
            <person name="Shapiro H."/>
            <person name="Aerts A."/>
            <person name="Otillar R.P."/>
            <person name="Terry A.Y."/>
            <person name="Boore J.L."/>
            <person name="Grigoriev I.V."/>
            <person name="Lindberg D.R."/>
            <person name="Seaver E.C."/>
            <person name="Weisblat D.A."/>
            <person name="Putnam N.H."/>
            <person name="Rokhsar D.S."/>
        </authorList>
    </citation>
    <scope>NUCLEOTIDE SEQUENCE</scope>
</reference>
<gene>
    <name evidence="3" type="primary">20202280</name>
    <name evidence="2" type="ORF">HELRODRAFT_168252</name>
</gene>
<feature type="region of interest" description="Disordered" evidence="1">
    <location>
        <begin position="296"/>
        <end position="434"/>
    </location>
</feature>
<organism evidence="3 4">
    <name type="scientific">Helobdella robusta</name>
    <name type="common">Californian leech</name>
    <dbReference type="NCBI Taxonomy" id="6412"/>
    <lineage>
        <taxon>Eukaryota</taxon>
        <taxon>Metazoa</taxon>
        <taxon>Spiralia</taxon>
        <taxon>Lophotrochozoa</taxon>
        <taxon>Annelida</taxon>
        <taxon>Clitellata</taxon>
        <taxon>Hirudinea</taxon>
        <taxon>Rhynchobdellida</taxon>
        <taxon>Glossiphoniidae</taxon>
        <taxon>Helobdella</taxon>
    </lineage>
</organism>
<dbReference type="CTD" id="20202280"/>
<dbReference type="AlphaFoldDB" id="T1F0D0"/>
<feature type="compositionally biased region" description="Polar residues" evidence="1">
    <location>
        <begin position="320"/>
        <end position="353"/>
    </location>
</feature>
<feature type="region of interest" description="Disordered" evidence="1">
    <location>
        <begin position="42"/>
        <end position="125"/>
    </location>
</feature>
<feature type="compositionally biased region" description="Polar residues" evidence="1">
    <location>
        <begin position="108"/>
        <end position="119"/>
    </location>
</feature>
<proteinExistence type="predicted"/>
<dbReference type="InParanoid" id="T1F0D0"/>
<name>T1F0D0_HELRO</name>
<reference evidence="4" key="1">
    <citation type="submission" date="2012-12" db="EMBL/GenBank/DDBJ databases">
        <authorList>
            <person name="Hellsten U."/>
            <person name="Grimwood J."/>
            <person name="Chapman J.A."/>
            <person name="Shapiro H."/>
            <person name="Aerts A."/>
            <person name="Otillar R.P."/>
            <person name="Terry A.Y."/>
            <person name="Boore J.L."/>
            <person name="Simakov O."/>
            <person name="Marletaz F."/>
            <person name="Cho S.-J."/>
            <person name="Edsinger-Gonzales E."/>
            <person name="Havlak P."/>
            <person name="Kuo D.-H."/>
            <person name="Larsson T."/>
            <person name="Lv J."/>
            <person name="Arendt D."/>
            <person name="Savage R."/>
            <person name="Osoegawa K."/>
            <person name="de Jong P."/>
            <person name="Lindberg D.R."/>
            <person name="Seaver E.C."/>
            <person name="Weisblat D.A."/>
            <person name="Putnam N.H."/>
            <person name="Grigoriev I.V."/>
            <person name="Rokhsar D.S."/>
        </authorList>
    </citation>
    <scope>NUCLEOTIDE SEQUENCE</scope>
</reference>
<evidence type="ECO:0000256" key="1">
    <source>
        <dbReference type="SAM" id="MobiDB-lite"/>
    </source>
</evidence>
<protein>
    <submittedName>
        <fullName evidence="2 3">Uncharacterized protein</fullName>
    </submittedName>
</protein>
<dbReference type="HOGENOM" id="CLU_410085_0_0_1"/>
<evidence type="ECO:0000313" key="3">
    <source>
        <dbReference type="EnsemblMetazoa" id="HelroP168252"/>
    </source>
</evidence>
<dbReference type="Proteomes" id="UP000015101">
    <property type="component" value="Unassembled WGS sequence"/>
</dbReference>
<dbReference type="EnsemblMetazoa" id="HelroT168252">
    <property type="protein sequence ID" value="HelroP168252"/>
    <property type="gene ID" value="HelroG168252"/>
</dbReference>